<comment type="pathway">
    <text evidence="1">Lipid metabolism; fatty acid biosynthesis.</text>
</comment>
<dbReference type="EMBL" id="AMRI01000004">
    <property type="protein sequence ID" value="EKE76665.1"/>
    <property type="molecule type" value="Genomic_DNA"/>
</dbReference>
<dbReference type="AlphaFoldDB" id="K2KHF5"/>
<dbReference type="SMART" id="SM00825">
    <property type="entry name" value="PKS_KS"/>
    <property type="match status" value="1"/>
</dbReference>
<feature type="domain" description="Ketosynthase family 3 (KS3)" evidence="5">
    <location>
        <begin position="1"/>
        <end position="386"/>
    </location>
</feature>
<keyword evidence="3 4" id="KW-0808">Transferase</keyword>
<comment type="similarity">
    <text evidence="2 4">Belongs to the thiolase-like superfamily. Beta-ketoacyl-ACP synthases family.</text>
</comment>
<dbReference type="UniPathway" id="UPA00094"/>
<dbReference type="OrthoDB" id="9808669at2"/>
<dbReference type="CDD" id="cd00834">
    <property type="entry name" value="KAS_I_II"/>
    <property type="match status" value="1"/>
</dbReference>
<dbReference type="InterPro" id="IPR000794">
    <property type="entry name" value="Beta-ketoacyl_synthase"/>
</dbReference>
<comment type="caution">
    <text evidence="6">The sequence shown here is derived from an EMBL/GenBank/DDBJ whole genome shotgun (WGS) entry which is preliminary data.</text>
</comment>
<accession>K2KHF5</accession>
<dbReference type="GO" id="GO:0005829">
    <property type="term" value="C:cytosol"/>
    <property type="evidence" value="ECO:0007669"/>
    <property type="project" value="TreeGrafter"/>
</dbReference>
<dbReference type="EC" id="2.3.1.41" evidence="6"/>
<dbReference type="PANTHER" id="PTHR11712:SF320">
    <property type="entry name" value="BETA-KETOACYL SYNTHASE"/>
    <property type="match status" value="1"/>
</dbReference>
<dbReference type="InterPro" id="IPR014030">
    <property type="entry name" value="Ketoacyl_synth_N"/>
</dbReference>
<dbReference type="Pfam" id="PF02801">
    <property type="entry name" value="Ketoacyl-synt_C"/>
    <property type="match status" value="1"/>
</dbReference>
<dbReference type="Pfam" id="PF00109">
    <property type="entry name" value="ketoacyl-synt"/>
    <property type="match status" value="1"/>
</dbReference>
<dbReference type="InterPro" id="IPR018201">
    <property type="entry name" value="Ketoacyl_synth_AS"/>
</dbReference>
<dbReference type="GO" id="GO:0006633">
    <property type="term" value="P:fatty acid biosynthetic process"/>
    <property type="evidence" value="ECO:0007669"/>
    <property type="project" value="UniProtKB-UniPathway"/>
</dbReference>
<dbReference type="PROSITE" id="PS00606">
    <property type="entry name" value="KS3_1"/>
    <property type="match status" value="1"/>
</dbReference>
<dbReference type="SUPFAM" id="SSF53901">
    <property type="entry name" value="Thiolase-like"/>
    <property type="match status" value="2"/>
</dbReference>
<evidence type="ECO:0000256" key="2">
    <source>
        <dbReference type="ARBA" id="ARBA00008467"/>
    </source>
</evidence>
<name>K2KHF5_9GAMM</name>
<proteinExistence type="inferred from homology"/>
<dbReference type="GO" id="GO:0004315">
    <property type="term" value="F:3-oxoacyl-[acyl-carrier-protein] synthase activity"/>
    <property type="evidence" value="ECO:0007669"/>
    <property type="project" value="UniProtKB-EC"/>
</dbReference>
<dbReference type="PANTHER" id="PTHR11712">
    <property type="entry name" value="POLYKETIDE SYNTHASE-RELATED"/>
    <property type="match status" value="1"/>
</dbReference>
<evidence type="ECO:0000259" key="5">
    <source>
        <dbReference type="PROSITE" id="PS52004"/>
    </source>
</evidence>
<sequence>MTDLYLSAPGIVCPLGAALAPVAEALFAGHSGLVSQDGLLAGRSTWVGAITAALPAVPSRLERLDCRNNRILMLALDQIAPAIDAAKARHGAARVGVVLGSSTAGIDKGELALKSWQQEGQLPADFHYEVQTLGSVARFAAQYLGLEGPCYSLSTACSSSGKAFASAQRLIAAGLADAVVVGGVDSLCRLTLNGFAALESIAPGPCAPFTEGRQGISIGEGAAVFLLSKAPGAVRLAGVGESSDGYHISAPDPAGGGARRAMDQALAQAGIEAAQIDYVNLHGTGTPKNDEMEGHLMAGYFPHRPWVSTSKAQVGHALGAAGALEAAFCYLALTQDRLPPQLWRGEPDSQLPALRFTAPNQQAPVRYAMSNSYAFGGSNVSVILAHEP</sequence>
<evidence type="ECO:0000313" key="7">
    <source>
        <dbReference type="Proteomes" id="UP000006755"/>
    </source>
</evidence>
<keyword evidence="6" id="KW-0012">Acyltransferase</keyword>
<gene>
    <name evidence="6" type="ORF">B3C1_03690</name>
</gene>
<protein>
    <submittedName>
        <fullName evidence="6">3-oxoacyl-(Acyl carrier protein) synthase I</fullName>
        <ecNumber evidence="6">2.3.1.41</ecNumber>
    </submittedName>
</protein>
<dbReference type="RefSeq" id="WP_008482999.1">
    <property type="nucleotide sequence ID" value="NZ_AMRI01000004.1"/>
</dbReference>
<dbReference type="Proteomes" id="UP000006755">
    <property type="component" value="Unassembled WGS sequence"/>
</dbReference>
<dbReference type="PATRIC" id="fig|745411.4.peg.728"/>
<evidence type="ECO:0000256" key="1">
    <source>
        <dbReference type="ARBA" id="ARBA00005194"/>
    </source>
</evidence>
<dbReference type="Gene3D" id="3.40.47.10">
    <property type="match status" value="1"/>
</dbReference>
<dbReference type="PROSITE" id="PS52004">
    <property type="entry name" value="KS3_2"/>
    <property type="match status" value="1"/>
</dbReference>
<keyword evidence="7" id="KW-1185">Reference proteome</keyword>
<dbReference type="InterPro" id="IPR016039">
    <property type="entry name" value="Thiolase-like"/>
</dbReference>
<evidence type="ECO:0000256" key="4">
    <source>
        <dbReference type="RuleBase" id="RU003694"/>
    </source>
</evidence>
<dbReference type="InterPro" id="IPR014031">
    <property type="entry name" value="Ketoacyl_synth_C"/>
</dbReference>
<dbReference type="STRING" id="745411.B3C1_03690"/>
<reference evidence="6 7" key="1">
    <citation type="journal article" date="2012" name="J. Bacteriol.">
        <title>Genome Sequence of Gallaecimonas xiamenensis Type Strain 3-C-1.</title>
        <authorList>
            <person name="Lai Q."/>
            <person name="Wang L."/>
            <person name="Wang W."/>
            <person name="Shao Z."/>
        </authorList>
    </citation>
    <scope>NUCLEOTIDE SEQUENCE [LARGE SCALE GENOMIC DNA]</scope>
    <source>
        <strain evidence="6 7">3-C-1</strain>
    </source>
</reference>
<evidence type="ECO:0000256" key="3">
    <source>
        <dbReference type="ARBA" id="ARBA00022679"/>
    </source>
</evidence>
<evidence type="ECO:0000313" key="6">
    <source>
        <dbReference type="EMBL" id="EKE76665.1"/>
    </source>
</evidence>
<dbReference type="eggNOG" id="COG0304">
    <property type="taxonomic scope" value="Bacteria"/>
</dbReference>
<dbReference type="NCBIfam" id="NF006618">
    <property type="entry name" value="PRK09185.1"/>
    <property type="match status" value="1"/>
</dbReference>
<dbReference type="InterPro" id="IPR020841">
    <property type="entry name" value="PKS_Beta-ketoAc_synthase_dom"/>
</dbReference>
<organism evidence="6 7">
    <name type="scientific">Gallaecimonas xiamenensis 3-C-1</name>
    <dbReference type="NCBI Taxonomy" id="745411"/>
    <lineage>
        <taxon>Bacteria</taxon>
        <taxon>Pseudomonadati</taxon>
        <taxon>Pseudomonadota</taxon>
        <taxon>Gammaproteobacteria</taxon>
        <taxon>Enterobacterales</taxon>
        <taxon>Gallaecimonadaceae</taxon>
        <taxon>Gallaecimonas</taxon>
    </lineage>
</organism>